<evidence type="ECO:0000259" key="1">
    <source>
        <dbReference type="Pfam" id="PF22818"/>
    </source>
</evidence>
<dbReference type="RefSeq" id="WP_248939877.1">
    <property type="nucleotide sequence ID" value="NZ_JAKIKS010000027.1"/>
</dbReference>
<dbReference type="InterPro" id="IPR016962">
    <property type="entry name" value="Dehydrase_ECs4332_prd"/>
</dbReference>
<proteinExistence type="predicted"/>
<dbReference type="Pfam" id="PF22818">
    <property type="entry name" value="ApeI-like"/>
    <property type="match status" value="1"/>
</dbReference>
<reference evidence="2 3" key="1">
    <citation type="submission" date="2022-01" db="EMBL/GenBank/DDBJ databases">
        <title>Whole genome-based taxonomy of the Shewanellaceae.</title>
        <authorList>
            <person name="Martin-Rodriguez A.J."/>
        </authorList>
    </citation>
    <scope>NUCLEOTIDE SEQUENCE [LARGE SCALE GENOMIC DNA]</scope>
    <source>
        <strain evidence="2 3">DSM 17177</strain>
    </source>
</reference>
<evidence type="ECO:0000313" key="3">
    <source>
        <dbReference type="Proteomes" id="UP001203423"/>
    </source>
</evidence>
<protein>
    <submittedName>
        <fullName evidence="2">Thioester dehydrase</fullName>
    </submittedName>
</protein>
<keyword evidence="3" id="KW-1185">Reference proteome</keyword>
<dbReference type="InterPro" id="IPR054545">
    <property type="entry name" value="ApeI-like"/>
</dbReference>
<dbReference type="SUPFAM" id="SSF54637">
    <property type="entry name" value="Thioesterase/thiol ester dehydrase-isomerase"/>
    <property type="match status" value="1"/>
</dbReference>
<comment type="caution">
    <text evidence="2">The sequence shown here is derived from an EMBL/GenBank/DDBJ whole genome shotgun (WGS) entry which is preliminary data.</text>
</comment>
<feature type="domain" description="ApeI dehydratase-like" evidence="1">
    <location>
        <begin position="15"/>
        <end position="111"/>
    </location>
</feature>
<gene>
    <name evidence="2" type="ORF">L2764_08955</name>
</gene>
<name>A0ABT0LB55_9GAMM</name>
<dbReference type="PIRSF" id="PIRSF030962">
    <property type="entry name" value="Dehydrase_ECs4332_prd"/>
    <property type="match status" value="1"/>
</dbReference>
<dbReference type="EMBL" id="JAKIKS010000027">
    <property type="protein sequence ID" value="MCL1124600.1"/>
    <property type="molecule type" value="Genomic_DNA"/>
</dbReference>
<dbReference type="Proteomes" id="UP001203423">
    <property type="component" value="Unassembled WGS sequence"/>
</dbReference>
<organism evidence="2 3">
    <name type="scientific">Shewanella surugensis</name>
    <dbReference type="NCBI Taxonomy" id="212020"/>
    <lineage>
        <taxon>Bacteria</taxon>
        <taxon>Pseudomonadati</taxon>
        <taxon>Pseudomonadota</taxon>
        <taxon>Gammaproteobacteria</taxon>
        <taxon>Alteromonadales</taxon>
        <taxon>Shewanellaceae</taxon>
        <taxon>Shewanella</taxon>
    </lineage>
</organism>
<dbReference type="Gene3D" id="3.10.129.10">
    <property type="entry name" value="Hotdog Thioesterase"/>
    <property type="match status" value="1"/>
</dbReference>
<accession>A0ABT0LB55</accession>
<sequence>MIKSSLPDIISRDLSATSATWRLRIDKNLPYFNGHFNEQPVLPGITQLDWAIRLGCQHFDYPNHIPVLEVLKFQNLMLPGSEVDLTITLDEKKQKLSFIYSDKDIRFASGRIVMSTKNTNLTAKVSSNACS</sequence>
<evidence type="ECO:0000313" key="2">
    <source>
        <dbReference type="EMBL" id="MCL1124600.1"/>
    </source>
</evidence>
<dbReference type="InterPro" id="IPR029069">
    <property type="entry name" value="HotDog_dom_sf"/>
</dbReference>